<organism evidence="1 2">
    <name type="scientific">Chitinophaga niabensis</name>
    <dbReference type="NCBI Taxonomy" id="536979"/>
    <lineage>
        <taxon>Bacteria</taxon>
        <taxon>Pseudomonadati</taxon>
        <taxon>Bacteroidota</taxon>
        <taxon>Chitinophagia</taxon>
        <taxon>Chitinophagales</taxon>
        <taxon>Chitinophagaceae</taxon>
        <taxon>Chitinophaga</taxon>
    </lineage>
</organism>
<proteinExistence type="predicted"/>
<gene>
    <name evidence="1" type="ORF">SAMN04488055_1260</name>
</gene>
<evidence type="ECO:0000313" key="1">
    <source>
        <dbReference type="EMBL" id="SIN77315.1"/>
    </source>
</evidence>
<accession>A0A1N6E2N2</accession>
<evidence type="ECO:0000313" key="2">
    <source>
        <dbReference type="Proteomes" id="UP000185003"/>
    </source>
</evidence>
<dbReference type="RefSeq" id="WP_074238415.1">
    <property type="nucleotide sequence ID" value="NZ_FSRA01000001.1"/>
</dbReference>
<dbReference type="AlphaFoldDB" id="A0A1N6E2N2"/>
<protein>
    <submittedName>
        <fullName evidence="1">Uncharacterized protein</fullName>
    </submittedName>
</protein>
<name>A0A1N6E2N2_9BACT</name>
<dbReference type="Proteomes" id="UP000185003">
    <property type="component" value="Unassembled WGS sequence"/>
</dbReference>
<reference evidence="1 2" key="1">
    <citation type="submission" date="2016-11" db="EMBL/GenBank/DDBJ databases">
        <authorList>
            <person name="Jaros S."/>
            <person name="Januszkiewicz K."/>
            <person name="Wedrychowicz H."/>
        </authorList>
    </citation>
    <scope>NUCLEOTIDE SEQUENCE [LARGE SCALE GENOMIC DNA]</scope>
    <source>
        <strain evidence="1 2">DSM 24787</strain>
    </source>
</reference>
<dbReference type="EMBL" id="FSRA01000001">
    <property type="protein sequence ID" value="SIN77315.1"/>
    <property type="molecule type" value="Genomic_DNA"/>
</dbReference>
<keyword evidence="2" id="KW-1185">Reference proteome</keyword>
<sequence length="171" mass="19706">MKAGVNILFLQEKIGVLQATREFAFQLQKSRDSFDYKAALKSMGNKAIGIKYFYERSLNLVNWIYCHSTFSTVLKHHKQTICCVEVGSPASTLTSSFLLLQESALTLLGLLNDDLEKLEKEYASTGLRWTARNHMKEHKLGIDILKTIVRTRPEQFWNDMYEQGFRDSSIF</sequence>